<dbReference type="EMBL" id="BPLQ01007069">
    <property type="protein sequence ID" value="GIY27663.1"/>
    <property type="molecule type" value="Genomic_DNA"/>
</dbReference>
<name>A0AAV4S6N7_9ARAC</name>
<keyword evidence="2" id="KW-1185">Reference proteome</keyword>
<proteinExistence type="predicted"/>
<dbReference type="AlphaFoldDB" id="A0AAV4S6N7"/>
<reference evidence="1 2" key="1">
    <citation type="submission" date="2021-06" db="EMBL/GenBank/DDBJ databases">
        <title>Caerostris darwini draft genome.</title>
        <authorList>
            <person name="Kono N."/>
            <person name="Arakawa K."/>
        </authorList>
    </citation>
    <scope>NUCLEOTIDE SEQUENCE [LARGE SCALE GENOMIC DNA]</scope>
</reference>
<comment type="caution">
    <text evidence="1">The sequence shown here is derived from an EMBL/GenBank/DDBJ whole genome shotgun (WGS) entry which is preliminary data.</text>
</comment>
<gene>
    <name evidence="1" type="ORF">CDAR_245741</name>
</gene>
<evidence type="ECO:0000313" key="2">
    <source>
        <dbReference type="Proteomes" id="UP001054837"/>
    </source>
</evidence>
<organism evidence="1 2">
    <name type="scientific">Caerostris darwini</name>
    <dbReference type="NCBI Taxonomy" id="1538125"/>
    <lineage>
        <taxon>Eukaryota</taxon>
        <taxon>Metazoa</taxon>
        <taxon>Ecdysozoa</taxon>
        <taxon>Arthropoda</taxon>
        <taxon>Chelicerata</taxon>
        <taxon>Arachnida</taxon>
        <taxon>Araneae</taxon>
        <taxon>Araneomorphae</taxon>
        <taxon>Entelegynae</taxon>
        <taxon>Araneoidea</taxon>
        <taxon>Araneidae</taxon>
        <taxon>Caerostris</taxon>
    </lineage>
</organism>
<accession>A0AAV4S6N7</accession>
<protein>
    <submittedName>
        <fullName evidence="1">Uncharacterized protein</fullName>
    </submittedName>
</protein>
<evidence type="ECO:0000313" key="1">
    <source>
        <dbReference type="EMBL" id="GIY27663.1"/>
    </source>
</evidence>
<sequence>MAVEVFMTSPTQKSPKLGREKGTAIGKIRDLSENRYWKENLGHSSLDIYPETQDRGEIRRRLHGFVNVGKSVISNFLANATETILNEYFLLKVTFLQSIIQV</sequence>
<dbReference type="Proteomes" id="UP001054837">
    <property type="component" value="Unassembled WGS sequence"/>
</dbReference>